<reference evidence="1" key="1">
    <citation type="submission" date="2019-11" db="EMBL/GenBank/DDBJ databases">
        <title>Bipolaris sorokiniana Genome sequencing.</title>
        <authorList>
            <person name="Wang H."/>
        </authorList>
    </citation>
    <scope>NUCLEOTIDE SEQUENCE</scope>
</reference>
<dbReference type="Proteomes" id="UP000624244">
    <property type="component" value="Unassembled WGS sequence"/>
</dbReference>
<gene>
    <name evidence="1" type="ORF">GGP41_006448</name>
</gene>
<name>A0A8H5ZQU7_COCSA</name>
<dbReference type="AlphaFoldDB" id="A0A8H5ZQU7"/>
<dbReference type="EMBL" id="WNKQ01000001">
    <property type="protein sequence ID" value="KAF5853707.1"/>
    <property type="molecule type" value="Genomic_DNA"/>
</dbReference>
<proteinExistence type="predicted"/>
<evidence type="ECO:0000313" key="2">
    <source>
        <dbReference type="Proteomes" id="UP000624244"/>
    </source>
</evidence>
<accession>A0A8H5ZQU7</accession>
<comment type="caution">
    <text evidence="1">The sequence shown here is derived from an EMBL/GenBank/DDBJ whole genome shotgun (WGS) entry which is preliminary data.</text>
</comment>
<sequence>MPALQVLLQNHMLDHLYVEEVSFADGNIDLALLMKQLAHRYPRMNIAGIGAGTGGFFEPAGAKFSQHAGKASFKMLNIGKDPTEQGYER</sequence>
<organism evidence="1 2">
    <name type="scientific">Cochliobolus sativus</name>
    <name type="common">Common root rot and spot blotch fungus</name>
    <name type="synonym">Bipolaris sorokiniana</name>
    <dbReference type="NCBI Taxonomy" id="45130"/>
    <lineage>
        <taxon>Eukaryota</taxon>
        <taxon>Fungi</taxon>
        <taxon>Dikarya</taxon>
        <taxon>Ascomycota</taxon>
        <taxon>Pezizomycotina</taxon>
        <taxon>Dothideomycetes</taxon>
        <taxon>Pleosporomycetidae</taxon>
        <taxon>Pleosporales</taxon>
        <taxon>Pleosporineae</taxon>
        <taxon>Pleosporaceae</taxon>
        <taxon>Bipolaris</taxon>
    </lineage>
</organism>
<evidence type="ECO:0000313" key="1">
    <source>
        <dbReference type="EMBL" id="KAF5853707.1"/>
    </source>
</evidence>
<protein>
    <submittedName>
        <fullName evidence="1">Uncharacterized protein</fullName>
    </submittedName>
</protein>